<evidence type="ECO:0000313" key="7">
    <source>
        <dbReference type="Proteomes" id="UP001595796"/>
    </source>
</evidence>
<dbReference type="InterPro" id="IPR020476">
    <property type="entry name" value="Nudix_hydrolase"/>
</dbReference>
<keyword evidence="7" id="KW-1185">Reference proteome</keyword>
<dbReference type="Pfam" id="PF00293">
    <property type="entry name" value="NUDIX"/>
    <property type="match status" value="1"/>
</dbReference>
<evidence type="ECO:0000259" key="5">
    <source>
        <dbReference type="PROSITE" id="PS51462"/>
    </source>
</evidence>
<comment type="similarity">
    <text evidence="4">Belongs to the Nudix hydrolase family.</text>
</comment>
<sequence>MSDKPYRPNVGVALFNRDGLVFAGHRFASSGPELIDPATAWQMPQGGIDEGEDIIAAARRELWEETGVRTASVLGVTEHWWTYDFPPYDGPTTHKLAPFRGQKQRWVAFRLEGSLDEIRMDVEGCDEDPEFDAWGFFPLAMLPALVVPFRRPVYEKVAEAFAVYSAPLG</sequence>
<accession>A0ABV9Z6L4</accession>
<comment type="cofactor">
    <cofactor evidence="2">
        <name>Mg(2+)</name>
        <dbReference type="ChEBI" id="CHEBI:18420"/>
    </cofactor>
</comment>
<dbReference type="PANTHER" id="PTHR11839:SF22">
    <property type="entry name" value="NUDIX HYDROLASE 26, CHLOROPLASTIC"/>
    <property type="match status" value="1"/>
</dbReference>
<feature type="domain" description="Nudix hydrolase" evidence="5">
    <location>
        <begin position="5"/>
        <end position="159"/>
    </location>
</feature>
<comment type="cofactor">
    <cofactor evidence="1">
        <name>Mn(2+)</name>
        <dbReference type="ChEBI" id="CHEBI:29035"/>
    </cofactor>
</comment>
<dbReference type="InterPro" id="IPR015797">
    <property type="entry name" value="NUDIX_hydrolase-like_dom_sf"/>
</dbReference>
<dbReference type="SUPFAM" id="SSF55811">
    <property type="entry name" value="Nudix"/>
    <property type="match status" value="1"/>
</dbReference>
<evidence type="ECO:0000313" key="6">
    <source>
        <dbReference type="EMBL" id="MFC5069812.1"/>
    </source>
</evidence>
<gene>
    <name evidence="6" type="ORF">ACFPFW_17495</name>
</gene>
<evidence type="ECO:0000256" key="4">
    <source>
        <dbReference type="RuleBase" id="RU003476"/>
    </source>
</evidence>
<evidence type="ECO:0000256" key="3">
    <source>
        <dbReference type="ARBA" id="ARBA00022801"/>
    </source>
</evidence>
<dbReference type="NCBIfam" id="NF001938">
    <property type="entry name" value="PRK00714.1-5"/>
    <property type="match status" value="1"/>
</dbReference>
<dbReference type="Proteomes" id="UP001595796">
    <property type="component" value="Unassembled WGS sequence"/>
</dbReference>
<keyword evidence="3 4" id="KW-0378">Hydrolase</keyword>
<dbReference type="InterPro" id="IPR020084">
    <property type="entry name" value="NUDIX_hydrolase_CS"/>
</dbReference>
<dbReference type="PANTHER" id="PTHR11839">
    <property type="entry name" value="UDP/ADP-SUGAR PYROPHOSPHATASE"/>
    <property type="match status" value="1"/>
</dbReference>
<organism evidence="6 7">
    <name type="scientific">Flaviflagellibacter deserti</name>
    <dbReference type="NCBI Taxonomy" id="2267266"/>
    <lineage>
        <taxon>Bacteria</taxon>
        <taxon>Pseudomonadati</taxon>
        <taxon>Pseudomonadota</taxon>
        <taxon>Alphaproteobacteria</taxon>
        <taxon>Hyphomicrobiales</taxon>
        <taxon>Flaviflagellibacter</taxon>
    </lineage>
</organism>
<dbReference type="InterPro" id="IPR000086">
    <property type="entry name" value="NUDIX_hydrolase_dom"/>
</dbReference>
<evidence type="ECO:0000256" key="1">
    <source>
        <dbReference type="ARBA" id="ARBA00001936"/>
    </source>
</evidence>
<dbReference type="EMBL" id="JBHSJF010000008">
    <property type="protein sequence ID" value="MFC5069812.1"/>
    <property type="molecule type" value="Genomic_DNA"/>
</dbReference>
<dbReference type="PRINTS" id="PR00502">
    <property type="entry name" value="NUDIXFAMILY"/>
</dbReference>
<name>A0ABV9Z6L4_9HYPH</name>
<dbReference type="Gene3D" id="3.90.79.10">
    <property type="entry name" value="Nucleoside Triphosphate Pyrophosphohydrolase"/>
    <property type="match status" value="1"/>
</dbReference>
<dbReference type="InterPro" id="IPR022927">
    <property type="entry name" value="RppH"/>
</dbReference>
<proteinExistence type="inferred from homology"/>
<evidence type="ECO:0000256" key="2">
    <source>
        <dbReference type="ARBA" id="ARBA00001946"/>
    </source>
</evidence>
<comment type="caution">
    <text evidence="6">The sequence shown here is derived from an EMBL/GenBank/DDBJ whole genome shotgun (WGS) entry which is preliminary data.</text>
</comment>
<dbReference type="EC" id="3.6.1.-" evidence="6"/>
<dbReference type="PROSITE" id="PS00893">
    <property type="entry name" value="NUDIX_BOX"/>
    <property type="match status" value="1"/>
</dbReference>
<reference evidence="7" key="1">
    <citation type="journal article" date="2019" name="Int. J. Syst. Evol. Microbiol.">
        <title>The Global Catalogue of Microorganisms (GCM) 10K type strain sequencing project: providing services to taxonomists for standard genome sequencing and annotation.</title>
        <authorList>
            <consortium name="The Broad Institute Genomics Platform"/>
            <consortium name="The Broad Institute Genome Sequencing Center for Infectious Disease"/>
            <person name="Wu L."/>
            <person name="Ma J."/>
        </authorList>
    </citation>
    <scope>NUCLEOTIDE SEQUENCE [LARGE SCALE GENOMIC DNA]</scope>
    <source>
        <strain evidence="7">CGMCC 1.16444</strain>
    </source>
</reference>
<dbReference type="GO" id="GO:0016787">
    <property type="term" value="F:hydrolase activity"/>
    <property type="evidence" value="ECO:0007669"/>
    <property type="project" value="UniProtKB-KW"/>
</dbReference>
<dbReference type="PROSITE" id="PS51462">
    <property type="entry name" value="NUDIX"/>
    <property type="match status" value="1"/>
</dbReference>
<protein>
    <submittedName>
        <fullName evidence="6">RNA pyrophosphohydrolase</fullName>
        <ecNumber evidence="6">3.6.1.-</ecNumber>
    </submittedName>
</protein>
<dbReference type="CDD" id="cd03671">
    <property type="entry name" value="NUDIX_Ap4A_hydrolase_plant_like"/>
    <property type="match status" value="1"/>
</dbReference>
<dbReference type="RefSeq" id="WP_114957864.1">
    <property type="nucleotide sequence ID" value="NZ_JBHSJF010000008.1"/>
</dbReference>